<protein>
    <submittedName>
        <fullName evidence="1">Uncharacterized protein</fullName>
    </submittedName>
</protein>
<accession>A0A381VH22</accession>
<evidence type="ECO:0000313" key="1">
    <source>
        <dbReference type="EMBL" id="SVA39078.1"/>
    </source>
</evidence>
<name>A0A381VH22_9ZZZZ</name>
<gene>
    <name evidence="1" type="ORF">METZ01_LOCUS91932</name>
</gene>
<organism evidence="1">
    <name type="scientific">marine metagenome</name>
    <dbReference type="NCBI Taxonomy" id="408172"/>
    <lineage>
        <taxon>unclassified sequences</taxon>
        <taxon>metagenomes</taxon>
        <taxon>ecological metagenomes</taxon>
    </lineage>
</organism>
<sequence>MPKYLYYAIENLAQTHGQLSLDNLKNTKLKDERSGDERLLNDYCEIVEMDDDKEQVTLMRGDVTLSYINYNGYHKSEVKYFE</sequence>
<dbReference type="AlphaFoldDB" id="A0A381VH22"/>
<dbReference type="EMBL" id="UINC01008689">
    <property type="protein sequence ID" value="SVA39078.1"/>
    <property type="molecule type" value="Genomic_DNA"/>
</dbReference>
<reference evidence="1" key="1">
    <citation type="submission" date="2018-05" db="EMBL/GenBank/DDBJ databases">
        <authorList>
            <person name="Lanie J.A."/>
            <person name="Ng W.-L."/>
            <person name="Kazmierczak K.M."/>
            <person name="Andrzejewski T.M."/>
            <person name="Davidsen T.M."/>
            <person name="Wayne K.J."/>
            <person name="Tettelin H."/>
            <person name="Glass J.I."/>
            <person name="Rusch D."/>
            <person name="Podicherti R."/>
            <person name="Tsui H.-C.T."/>
            <person name="Winkler M.E."/>
        </authorList>
    </citation>
    <scope>NUCLEOTIDE SEQUENCE</scope>
</reference>
<proteinExistence type="predicted"/>